<evidence type="ECO:0000256" key="11">
    <source>
        <dbReference type="ARBA" id="ARBA00022842"/>
    </source>
</evidence>
<accession>A0A0A9XBY4</accession>
<evidence type="ECO:0000256" key="5">
    <source>
        <dbReference type="ARBA" id="ARBA00010810"/>
    </source>
</evidence>
<feature type="domain" description="Oligosaccharyl transferase STT3 N-terminal" evidence="16">
    <location>
        <begin position="64"/>
        <end position="146"/>
    </location>
</feature>
<dbReference type="GO" id="GO:0016020">
    <property type="term" value="C:membrane"/>
    <property type="evidence" value="ECO:0007669"/>
    <property type="project" value="InterPro"/>
</dbReference>
<keyword evidence="8 17" id="KW-0808">Transferase</keyword>
<evidence type="ECO:0000256" key="10">
    <source>
        <dbReference type="ARBA" id="ARBA00022723"/>
    </source>
</evidence>
<evidence type="ECO:0000313" key="17">
    <source>
        <dbReference type="EMBL" id="JAG18232.1"/>
    </source>
</evidence>
<evidence type="ECO:0000256" key="2">
    <source>
        <dbReference type="ARBA" id="ARBA00001946"/>
    </source>
</evidence>
<keyword evidence="13" id="KW-0472">Membrane</keyword>
<evidence type="ECO:0000256" key="6">
    <source>
        <dbReference type="ARBA" id="ARBA00012605"/>
    </source>
</evidence>
<protein>
    <recommendedName>
        <fullName evidence="6">dolichyl-diphosphooligosaccharide--protein glycotransferase</fullName>
        <ecNumber evidence="6">2.4.99.18</ecNumber>
    </recommendedName>
</protein>
<reference evidence="17" key="2">
    <citation type="submission" date="2014-07" db="EMBL/GenBank/DDBJ databases">
        <authorList>
            <person name="Hull J."/>
        </authorList>
    </citation>
    <scope>NUCLEOTIDE SEQUENCE</scope>
</reference>
<comment type="pathway">
    <text evidence="4">Protein modification; protein glycosylation.</text>
</comment>
<dbReference type="GO" id="GO:0004579">
    <property type="term" value="F:dolichyl-diphosphooligosaccharide-protein glycotransferase activity"/>
    <property type="evidence" value="ECO:0007669"/>
    <property type="project" value="UniProtKB-EC"/>
</dbReference>
<evidence type="ECO:0000256" key="8">
    <source>
        <dbReference type="ARBA" id="ARBA00022679"/>
    </source>
</evidence>
<dbReference type="GO" id="GO:0046872">
    <property type="term" value="F:metal ion binding"/>
    <property type="evidence" value="ECO:0007669"/>
    <property type="project" value="UniProtKB-KW"/>
</dbReference>
<organism evidence="17">
    <name type="scientific">Lygus hesperus</name>
    <name type="common">Western plant bug</name>
    <dbReference type="NCBI Taxonomy" id="30085"/>
    <lineage>
        <taxon>Eukaryota</taxon>
        <taxon>Metazoa</taxon>
        <taxon>Ecdysozoa</taxon>
        <taxon>Arthropoda</taxon>
        <taxon>Hexapoda</taxon>
        <taxon>Insecta</taxon>
        <taxon>Pterygota</taxon>
        <taxon>Neoptera</taxon>
        <taxon>Paraneoptera</taxon>
        <taxon>Hemiptera</taxon>
        <taxon>Heteroptera</taxon>
        <taxon>Panheteroptera</taxon>
        <taxon>Cimicomorpha</taxon>
        <taxon>Miridae</taxon>
        <taxon>Mirini</taxon>
        <taxon>Lygus</taxon>
    </lineage>
</organism>
<evidence type="ECO:0000256" key="14">
    <source>
        <dbReference type="ARBA" id="ARBA00023211"/>
    </source>
</evidence>
<reference evidence="17" key="1">
    <citation type="journal article" date="2014" name="PLoS ONE">
        <title>Transcriptome-Based Identification of ABC Transporters in the Western Tarnished Plant Bug Lygus hesperus.</title>
        <authorList>
            <person name="Hull J.J."/>
            <person name="Chaney K."/>
            <person name="Geib S.M."/>
            <person name="Fabrick J.A."/>
            <person name="Brent C.S."/>
            <person name="Walsh D."/>
            <person name="Lavine L.C."/>
        </authorList>
    </citation>
    <scope>NUCLEOTIDE SEQUENCE</scope>
</reference>
<keyword evidence="11" id="KW-0460">Magnesium</keyword>
<comment type="catalytic activity">
    <reaction evidence="15">
        <text>a di-trans,poly-cis-dolichyl diphosphooligosaccharide + L-asparaginyl-[protein] = N(4)-(oligosaccharide-(1-&gt;4)-N-acetyl-beta-D-glucosaminyl-(1-&gt;4)-N-acetyl-beta-D-glucosaminyl)-L-asparaginyl-[protein] + a di-trans,poly-cis-dolichyl diphosphate + H(+)</text>
        <dbReference type="Rhea" id="RHEA:22980"/>
        <dbReference type="Rhea" id="RHEA-COMP:12804"/>
        <dbReference type="Rhea" id="RHEA-COMP:12805"/>
        <dbReference type="Rhea" id="RHEA-COMP:19506"/>
        <dbReference type="Rhea" id="RHEA-COMP:19509"/>
        <dbReference type="ChEBI" id="CHEBI:15378"/>
        <dbReference type="ChEBI" id="CHEBI:50347"/>
        <dbReference type="ChEBI" id="CHEBI:57497"/>
        <dbReference type="ChEBI" id="CHEBI:57570"/>
        <dbReference type="ChEBI" id="CHEBI:132529"/>
        <dbReference type="EC" id="2.4.99.18"/>
    </reaction>
</comment>
<keyword evidence="7" id="KW-0328">Glycosyltransferase</keyword>
<comment type="cofactor">
    <cofactor evidence="1">
        <name>Mn(2+)</name>
        <dbReference type="ChEBI" id="CHEBI:29035"/>
    </cofactor>
</comment>
<dbReference type="EC" id="2.4.99.18" evidence="6"/>
<dbReference type="InterPro" id="IPR003674">
    <property type="entry name" value="Oligo_trans_STT3"/>
</dbReference>
<evidence type="ECO:0000259" key="16">
    <source>
        <dbReference type="Pfam" id="PF02516"/>
    </source>
</evidence>
<keyword evidence="10" id="KW-0479">Metal-binding</keyword>
<comment type="cofactor">
    <cofactor evidence="2">
        <name>Mg(2+)</name>
        <dbReference type="ChEBI" id="CHEBI:18420"/>
    </cofactor>
</comment>
<proteinExistence type="inferred from homology"/>
<evidence type="ECO:0000256" key="4">
    <source>
        <dbReference type="ARBA" id="ARBA00004922"/>
    </source>
</evidence>
<evidence type="ECO:0000256" key="1">
    <source>
        <dbReference type="ARBA" id="ARBA00001936"/>
    </source>
</evidence>
<name>A0A0A9XBY4_LYGHE</name>
<evidence type="ECO:0000256" key="7">
    <source>
        <dbReference type="ARBA" id="ARBA00022676"/>
    </source>
</evidence>
<evidence type="ECO:0000256" key="3">
    <source>
        <dbReference type="ARBA" id="ARBA00004127"/>
    </source>
</evidence>
<dbReference type="UniPathway" id="UPA00378"/>
<evidence type="ECO:0000256" key="12">
    <source>
        <dbReference type="ARBA" id="ARBA00022989"/>
    </source>
</evidence>
<evidence type="ECO:0000256" key="13">
    <source>
        <dbReference type="ARBA" id="ARBA00023136"/>
    </source>
</evidence>
<comment type="subcellular location">
    <subcellularLocation>
        <location evidence="3">Endomembrane system</location>
        <topology evidence="3">Multi-pass membrane protein</topology>
    </subcellularLocation>
</comment>
<keyword evidence="14" id="KW-0464">Manganese</keyword>
<keyword evidence="9" id="KW-0812">Transmembrane</keyword>
<feature type="non-terminal residue" evidence="17">
    <location>
        <position position="1"/>
    </location>
</feature>
<evidence type="ECO:0000256" key="15">
    <source>
        <dbReference type="ARBA" id="ARBA00048829"/>
    </source>
</evidence>
<dbReference type="EMBL" id="GBHO01025372">
    <property type="protein sequence ID" value="JAG18232.1"/>
    <property type="molecule type" value="Transcribed_RNA"/>
</dbReference>
<dbReference type="GO" id="GO:0012505">
    <property type="term" value="C:endomembrane system"/>
    <property type="evidence" value="ECO:0007669"/>
    <property type="project" value="UniProtKB-SubCell"/>
</dbReference>
<gene>
    <name evidence="17" type="primary">STT3A</name>
    <name evidence="17" type="ORF">CM83_9939</name>
</gene>
<sequence length="146" mass="17613">FAVVSTPYTDSTLVYLWSGQLWNLFIEKKERWKRMSELKNHDFSKCRPLWIRLVFGEYKFLLDYIILVAICTVAVGVRQFAVWDYEEVIHEFDPWFNYRATQKLVKDGYYAFDDWFDTRVWFPTGRYVGDTVYPGMMWTAATLYHI</sequence>
<dbReference type="InterPro" id="IPR048307">
    <property type="entry name" value="STT3_N"/>
</dbReference>
<dbReference type="PANTHER" id="PTHR13872">
    <property type="entry name" value="DOLICHYL-DIPHOSPHOOLIGOSACCHARIDE--PROTEIN GLYCOSYLTRANSFERASE SUBUNIT"/>
    <property type="match status" value="1"/>
</dbReference>
<evidence type="ECO:0000256" key="9">
    <source>
        <dbReference type="ARBA" id="ARBA00022692"/>
    </source>
</evidence>
<comment type="similarity">
    <text evidence="5">Belongs to the STT3 family.</text>
</comment>
<dbReference type="PANTHER" id="PTHR13872:SF1">
    <property type="entry name" value="DOLICHYL-DIPHOSPHOOLIGOSACCHARIDE--PROTEIN GLYCOSYLTRANSFERASE SUBUNIT STT3B"/>
    <property type="match status" value="1"/>
</dbReference>
<keyword evidence="12" id="KW-1133">Transmembrane helix</keyword>
<dbReference type="AlphaFoldDB" id="A0A0A9XBY4"/>
<dbReference type="Pfam" id="PF02516">
    <property type="entry name" value="STT3"/>
    <property type="match status" value="1"/>
</dbReference>